<reference evidence="1 2" key="1">
    <citation type="submission" date="2020-02" db="EMBL/GenBank/DDBJ databases">
        <title>A chromosome-scale genome assembly of the black bullhead catfish (Ameiurus melas).</title>
        <authorList>
            <person name="Wen M."/>
            <person name="Zham M."/>
            <person name="Cabau C."/>
            <person name="Klopp C."/>
            <person name="Donnadieu C."/>
            <person name="Roques C."/>
            <person name="Bouchez O."/>
            <person name="Lampietro C."/>
            <person name="Jouanno E."/>
            <person name="Herpin A."/>
            <person name="Louis A."/>
            <person name="Berthelot C."/>
            <person name="Parey E."/>
            <person name="Roest-Crollius H."/>
            <person name="Braasch I."/>
            <person name="Postlethwait J."/>
            <person name="Robinson-Rechavi M."/>
            <person name="Echchiki A."/>
            <person name="Begum T."/>
            <person name="Montfort J."/>
            <person name="Schartl M."/>
            <person name="Bobe J."/>
            <person name="Guiguen Y."/>
        </authorList>
    </citation>
    <scope>NUCLEOTIDE SEQUENCE [LARGE SCALE GENOMIC DNA]</scope>
    <source>
        <strain evidence="1">M_S1</strain>
        <tissue evidence="1">Blood</tissue>
    </source>
</reference>
<evidence type="ECO:0000313" key="1">
    <source>
        <dbReference type="EMBL" id="KAF4090165.1"/>
    </source>
</evidence>
<proteinExistence type="predicted"/>
<dbReference type="EMBL" id="JAAGNN010000004">
    <property type="protein sequence ID" value="KAF4090165.1"/>
    <property type="molecule type" value="Genomic_DNA"/>
</dbReference>
<accession>A0A7J6B593</accession>
<dbReference type="Proteomes" id="UP000593565">
    <property type="component" value="Unassembled WGS sequence"/>
</dbReference>
<keyword evidence="2" id="KW-1185">Reference proteome</keyword>
<evidence type="ECO:0000313" key="2">
    <source>
        <dbReference type="Proteomes" id="UP000593565"/>
    </source>
</evidence>
<name>A0A7J6B593_AMEME</name>
<sequence>MCFHCALHDYATAQPRLHQMAKGGAVEVRRWPGTVTQVETHIHISTGQQPCQEHALSPLHHLSKCSVG</sequence>
<organism evidence="1 2">
    <name type="scientific">Ameiurus melas</name>
    <name type="common">Black bullhead</name>
    <name type="synonym">Silurus melas</name>
    <dbReference type="NCBI Taxonomy" id="219545"/>
    <lineage>
        <taxon>Eukaryota</taxon>
        <taxon>Metazoa</taxon>
        <taxon>Chordata</taxon>
        <taxon>Craniata</taxon>
        <taxon>Vertebrata</taxon>
        <taxon>Euteleostomi</taxon>
        <taxon>Actinopterygii</taxon>
        <taxon>Neopterygii</taxon>
        <taxon>Teleostei</taxon>
        <taxon>Ostariophysi</taxon>
        <taxon>Siluriformes</taxon>
        <taxon>Ictaluridae</taxon>
        <taxon>Ameiurus</taxon>
    </lineage>
</organism>
<gene>
    <name evidence="1" type="ORF">AMELA_G00048910</name>
</gene>
<protein>
    <submittedName>
        <fullName evidence="1">Uncharacterized protein</fullName>
    </submittedName>
</protein>
<comment type="caution">
    <text evidence="1">The sequence shown here is derived from an EMBL/GenBank/DDBJ whole genome shotgun (WGS) entry which is preliminary data.</text>
</comment>
<dbReference type="AlphaFoldDB" id="A0A7J6B593"/>